<dbReference type="GO" id="GO:0045046">
    <property type="term" value="P:protein import into peroxisome membrane"/>
    <property type="evidence" value="ECO:0007669"/>
    <property type="project" value="InterPro"/>
</dbReference>
<dbReference type="GO" id="GO:0005778">
    <property type="term" value="C:peroxisomal membrane"/>
    <property type="evidence" value="ECO:0007669"/>
    <property type="project" value="InterPro"/>
</dbReference>
<dbReference type="PANTHER" id="PTHR16262">
    <property type="entry name" value="PEROXISOME ASSEMBLY PROTEIN 26"/>
    <property type="match status" value="1"/>
</dbReference>
<dbReference type="OMA" id="FAPFHLM"/>
<reference evidence="3" key="1">
    <citation type="submission" date="2012-12" db="EMBL/GenBank/DDBJ databases">
        <authorList>
            <person name="Hellsten U."/>
            <person name="Grimwood J."/>
            <person name="Chapman J.A."/>
            <person name="Shapiro H."/>
            <person name="Aerts A."/>
            <person name="Otillar R.P."/>
            <person name="Terry A.Y."/>
            <person name="Boore J.L."/>
            <person name="Simakov O."/>
            <person name="Marletaz F."/>
            <person name="Cho S.-J."/>
            <person name="Edsinger-Gonzales E."/>
            <person name="Havlak P."/>
            <person name="Kuo D.-H."/>
            <person name="Larsson T."/>
            <person name="Lv J."/>
            <person name="Arendt D."/>
            <person name="Savage R."/>
            <person name="Osoegawa K."/>
            <person name="de Jong P."/>
            <person name="Lindberg D.R."/>
            <person name="Seaver E.C."/>
            <person name="Weisblat D.A."/>
            <person name="Putnam N.H."/>
            <person name="Grigoriev I.V."/>
            <person name="Rokhsar D.S."/>
        </authorList>
    </citation>
    <scope>NUCLEOTIDE SEQUENCE</scope>
    <source>
        <strain evidence="3">I ESC-2004</strain>
    </source>
</reference>
<dbReference type="Proteomes" id="UP000014760">
    <property type="component" value="Unassembled WGS sequence"/>
</dbReference>
<reference evidence="1 3" key="2">
    <citation type="journal article" date="2013" name="Nature">
        <title>Insights into bilaterian evolution from three spiralian genomes.</title>
        <authorList>
            <person name="Simakov O."/>
            <person name="Marletaz F."/>
            <person name="Cho S.J."/>
            <person name="Edsinger-Gonzales E."/>
            <person name="Havlak P."/>
            <person name="Hellsten U."/>
            <person name="Kuo D.H."/>
            <person name="Larsson T."/>
            <person name="Lv J."/>
            <person name="Arendt D."/>
            <person name="Savage R."/>
            <person name="Osoegawa K."/>
            <person name="de Jong P."/>
            <person name="Grimwood J."/>
            <person name="Chapman J.A."/>
            <person name="Shapiro H."/>
            <person name="Aerts A."/>
            <person name="Otillar R.P."/>
            <person name="Terry A.Y."/>
            <person name="Boore J.L."/>
            <person name="Grigoriev I.V."/>
            <person name="Lindberg D.R."/>
            <person name="Seaver E.C."/>
            <person name="Weisblat D.A."/>
            <person name="Putnam N.H."/>
            <person name="Rokhsar D.S."/>
        </authorList>
    </citation>
    <scope>NUCLEOTIDE SEQUENCE</scope>
    <source>
        <strain evidence="1 3">I ESC-2004</strain>
    </source>
</reference>
<evidence type="ECO:0000313" key="2">
    <source>
        <dbReference type="EnsemblMetazoa" id="CapteP197986"/>
    </source>
</evidence>
<dbReference type="STRING" id="283909.R7T724"/>
<evidence type="ECO:0000313" key="3">
    <source>
        <dbReference type="Proteomes" id="UP000014760"/>
    </source>
</evidence>
<dbReference type="Pfam" id="PF07163">
    <property type="entry name" value="Pex26"/>
    <property type="match status" value="1"/>
</dbReference>
<evidence type="ECO:0008006" key="4">
    <source>
        <dbReference type="Google" id="ProtNLM"/>
    </source>
</evidence>
<sequence>MAPRVDLAVINSCNNLLLDKEFERCYEICGTCISECLNHLEVPRIASIRDSLCLIAIQALAELNRWQEVVPYVTKTYSGMEECPVQIIQACLLLHHHVRDLSTCSVLANIWLRKPSNMALDDYVLVLDTYLFQVLYNVSRWDEMLATVELCSPAIGSSSVEMYKQQISQLRERAEMNRIETLATQAQQDEQTEEMKKASKESAVAKPSLKKYLENRLSLCRFYAVKSLTWMRNSTSSVQFQNGALLVIIFYLLFTRANADFLSWQTIWSLWSSLVKFWKAMFAPLHQSRSD</sequence>
<dbReference type="GO" id="GO:0016558">
    <property type="term" value="P:protein import into peroxisome matrix"/>
    <property type="evidence" value="ECO:0007669"/>
    <property type="project" value="TreeGrafter"/>
</dbReference>
<dbReference type="HOGENOM" id="CLU_957268_0_0_1"/>
<keyword evidence="3" id="KW-1185">Reference proteome</keyword>
<dbReference type="EMBL" id="KB311399">
    <property type="protein sequence ID" value="ELT89370.1"/>
    <property type="molecule type" value="Genomic_DNA"/>
</dbReference>
<gene>
    <name evidence="1" type="ORF">CAPTEDRAFT_197986</name>
</gene>
<dbReference type="PANTHER" id="PTHR16262:SF2">
    <property type="entry name" value="PEROXISOME ASSEMBLY PROTEIN 26"/>
    <property type="match status" value="1"/>
</dbReference>
<dbReference type="EnsemblMetazoa" id="CapteT197986">
    <property type="protein sequence ID" value="CapteP197986"/>
    <property type="gene ID" value="CapteG197986"/>
</dbReference>
<reference evidence="2" key="3">
    <citation type="submission" date="2015-06" db="UniProtKB">
        <authorList>
            <consortium name="EnsemblMetazoa"/>
        </authorList>
    </citation>
    <scope>IDENTIFICATION</scope>
</reference>
<evidence type="ECO:0000313" key="1">
    <source>
        <dbReference type="EMBL" id="ELT89370.1"/>
    </source>
</evidence>
<dbReference type="OrthoDB" id="5954192at2759"/>
<dbReference type="InterPro" id="IPR010797">
    <property type="entry name" value="Pex26"/>
</dbReference>
<dbReference type="AlphaFoldDB" id="R7T724"/>
<dbReference type="GO" id="GO:0051117">
    <property type="term" value="F:ATPase binding"/>
    <property type="evidence" value="ECO:0007669"/>
    <property type="project" value="TreeGrafter"/>
</dbReference>
<accession>R7T724</accession>
<protein>
    <recommendedName>
        <fullName evidence="4">Peroxisome assembly protein 26</fullName>
    </recommendedName>
</protein>
<proteinExistence type="predicted"/>
<dbReference type="GO" id="GO:0044877">
    <property type="term" value="F:protein-containing complex binding"/>
    <property type="evidence" value="ECO:0007669"/>
    <property type="project" value="InterPro"/>
</dbReference>
<organism evidence="1">
    <name type="scientific">Capitella teleta</name>
    <name type="common">Polychaete worm</name>
    <dbReference type="NCBI Taxonomy" id="283909"/>
    <lineage>
        <taxon>Eukaryota</taxon>
        <taxon>Metazoa</taxon>
        <taxon>Spiralia</taxon>
        <taxon>Lophotrochozoa</taxon>
        <taxon>Annelida</taxon>
        <taxon>Polychaeta</taxon>
        <taxon>Sedentaria</taxon>
        <taxon>Scolecida</taxon>
        <taxon>Capitellidae</taxon>
        <taxon>Capitella</taxon>
    </lineage>
</organism>
<name>R7T724_CAPTE</name>
<dbReference type="EMBL" id="AMQN01014887">
    <property type="status" value="NOT_ANNOTATED_CDS"/>
    <property type="molecule type" value="Genomic_DNA"/>
</dbReference>